<keyword evidence="9" id="KW-0121">Carboxypeptidase</keyword>
<evidence type="ECO:0000256" key="4">
    <source>
        <dbReference type="ARBA" id="ARBA00022692"/>
    </source>
</evidence>
<evidence type="ECO:0000256" key="7">
    <source>
        <dbReference type="SAM" id="MobiDB-lite"/>
    </source>
</evidence>
<keyword evidence="10" id="KW-1185">Reference proteome</keyword>
<reference evidence="9 10" key="1">
    <citation type="submission" date="2017-06" db="EMBL/GenBank/DDBJ databases">
        <authorList>
            <person name="Kim H.J."/>
            <person name="Triplett B.A."/>
        </authorList>
    </citation>
    <scope>NUCLEOTIDE SEQUENCE [LARGE SCALE GENOMIC DNA]</scope>
    <source>
        <strain evidence="9 10">DSM 18704</strain>
    </source>
</reference>
<keyword evidence="2" id="KW-0813">Transport</keyword>
<sequence length="1172" mass="126299">MNRKVSFIWRLETATRFCKMLSHAWLLLLCVAVGVASASAQSTKGSILGRVSDSSDAVIPAASVELQNQGTGAVLQATTDSRGDYTFSTIDPGTYTVIVKHEGFEEAAARGIVLDVAQTIRQNIVMKIGTATEVLEITSASPVITTDSPEISTVIDSRQIENTPLDGRDTIYGLLALAPGVQRSTSNPLVAGSSFQGGTSATVDGISQNDIFNARIAGPVPSFDGIAQFTVIGSAAPARFGRAGSQVLIVTKAGGNQFHGSAFEFNRNRYLSGAGYFPLNPRPHFNRNEFGGSFGGPIIRNKLFFWATVEDLRLVQSKAIPTTQPSPEMLTGDLGPISNYLGITQMVNPNTGAQLPKDAAGLCCQVPDSAISPISKYLLGFFPKPNGGILGSGPQGCYYPTNLAPNCAAGQVGSSSITDFIYGSPTYQKNFRWSLRGDYQFSPKDHFSLRYYQVNGGPYVGPDLANAAPLFGNYSGTGTLSKNVVFNYTRIVSANIVNEFVAGYNQEHDPRESQNPQINPGALVPGVPNAPAGYGGLPTVGIYGLSGIADASSNYFNAQHIYQFNDNVTFVHGRHSMAAGAQYLRQRSGQGGSYPGSFTFVGCFSAQTCTAGAAGATENKNVAYAFADFLMGNMFTSQTQNKNNLFDATGSSYGLYVQDNWLATPRLTLNLGLRYEKTFPFGRTRGGLANFYPAMNGGAGAEVYISGQEDPNLVAAYPQPYIVNGDTVGINYNNYYKTQNLNFGPHVGFALRMNDKGTLVMRGGYALIYNYFPPFINGLGNSPPFIKATTYQQPSGTGGTNTPQLTWANPFNSTSSTGGPSVSAVEPRPKQPYNQQMNLSVEWEFIHNTALRVSYVGNLGTHLADPYPLNNPVPQPLATGLTNVQTIRPYQPWGTISYEQFNTSTNFNQFQAAIRRRFTDLTLSMDFQWSKGLGVDAFNDGGVTNPLNIRQDYGNLDYYSRLYYVFSHIYQLPVGKGKRLLRHAGTITDAVVGGWRVSGVLTLYDGLPMSASFTSIGTLGNYPSGRPNIVPGVPQILKGGSPAKTPMINIAAFCIPGECPSDGAVMNSSGQYTCPSGSTTCPNTTTEFTYGNEQRNSMYGPGFANYDASLQKEFHIERRYTFQLRLDAFNALNRTNFATPANRSISNNVAFGESTSQQGNARELQLGGRLTF</sequence>
<dbReference type="GO" id="GO:0015344">
    <property type="term" value="F:siderophore uptake transmembrane transporter activity"/>
    <property type="evidence" value="ECO:0007669"/>
    <property type="project" value="TreeGrafter"/>
</dbReference>
<organism evidence="9 10">
    <name type="scientific">Granulicella rosea</name>
    <dbReference type="NCBI Taxonomy" id="474952"/>
    <lineage>
        <taxon>Bacteria</taxon>
        <taxon>Pseudomonadati</taxon>
        <taxon>Acidobacteriota</taxon>
        <taxon>Terriglobia</taxon>
        <taxon>Terriglobales</taxon>
        <taxon>Acidobacteriaceae</taxon>
        <taxon>Granulicella</taxon>
    </lineage>
</organism>
<keyword evidence="4" id="KW-0812">Transmembrane</keyword>
<dbReference type="InterPro" id="IPR039426">
    <property type="entry name" value="TonB-dep_rcpt-like"/>
</dbReference>
<evidence type="ECO:0000256" key="6">
    <source>
        <dbReference type="ARBA" id="ARBA00023237"/>
    </source>
</evidence>
<gene>
    <name evidence="9" type="ORF">SAMN05421770_10810</name>
</gene>
<dbReference type="GO" id="GO:0009279">
    <property type="term" value="C:cell outer membrane"/>
    <property type="evidence" value="ECO:0007669"/>
    <property type="project" value="UniProtKB-SubCell"/>
</dbReference>
<dbReference type="RefSeq" id="WP_089409905.1">
    <property type="nucleotide sequence ID" value="NZ_FZOU01000008.1"/>
</dbReference>
<dbReference type="EMBL" id="FZOU01000008">
    <property type="protein sequence ID" value="SNT34502.1"/>
    <property type="molecule type" value="Genomic_DNA"/>
</dbReference>
<comment type="subcellular location">
    <subcellularLocation>
        <location evidence="1">Cell outer membrane</location>
        <topology evidence="1">Multi-pass membrane protein</topology>
    </subcellularLocation>
</comment>
<dbReference type="GO" id="GO:0030246">
    <property type="term" value="F:carbohydrate binding"/>
    <property type="evidence" value="ECO:0007669"/>
    <property type="project" value="InterPro"/>
</dbReference>
<protein>
    <submittedName>
        <fullName evidence="9">Carboxypeptidase regulatory-like domain-containing protein</fullName>
    </submittedName>
</protein>
<dbReference type="AlphaFoldDB" id="A0A239LX12"/>
<proteinExistence type="predicted"/>
<dbReference type="PANTHER" id="PTHR30069">
    <property type="entry name" value="TONB-DEPENDENT OUTER MEMBRANE RECEPTOR"/>
    <property type="match status" value="1"/>
</dbReference>
<feature type="compositionally biased region" description="Polar residues" evidence="7">
    <location>
        <begin position="807"/>
        <end position="820"/>
    </location>
</feature>
<keyword evidence="9" id="KW-0645">Protease</keyword>
<feature type="region of interest" description="Disordered" evidence="7">
    <location>
        <begin position="1149"/>
        <end position="1172"/>
    </location>
</feature>
<evidence type="ECO:0000256" key="5">
    <source>
        <dbReference type="ARBA" id="ARBA00023136"/>
    </source>
</evidence>
<dbReference type="Gene3D" id="2.40.170.20">
    <property type="entry name" value="TonB-dependent receptor, beta-barrel domain"/>
    <property type="match status" value="1"/>
</dbReference>
<keyword evidence="9" id="KW-0378">Hydrolase</keyword>
<dbReference type="InterPro" id="IPR013784">
    <property type="entry name" value="Carb-bd-like_fold"/>
</dbReference>
<dbReference type="Pfam" id="PF25183">
    <property type="entry name" value="OMP_b-brl_4"/>
    <property type="match status" value="1"/>
</dbReference>
<dbReference type="InterPro" id="IPR036942">
    <property type="entry name" value="Beta-barrel_TonB_sf"/>
</dbReference>
<dbReference type="GO" id="GO:0044718">
    <property type="term" value="P:siderophore transmembrane transport"/>
    <property type="evidence" value="ECO:0007669"/>
    <property type="project" value="TreeGrafter"/>
</dbReference>
<evidence type="ECO:0000313" key="10">
    <source>
        <dbReference type="Proteomes" id="UP000198356"/>
    </source>
</evidence>
<evidence type="ECO:0000256" key="3">
    <source>
        <dbReference type="ARBA" id="ARBA00022452"/>
    </source>
</evidence>
<dbReference type="Pfam" id="PF13620">
    <property type="entry name" value="CarboxypepD_reg"/>
    <property type="match status" value="1"/>
</dbReference>
<keyword evidence="6" id="KW-0998">Cell outer membrane</keyword>
<keyword evidence="3" id="KW-1134">Transmembrane beta strand</keyword>
<dbReference type="Gene3D" id="2.60.40.1120">
    <property type="entry name" value="Carboxypeptidase-like, regulatory domain"/>
    <property type="match status" value="1"/>
</dbReference>
<evidence type="ECO:0000256" key="1">
    <source>
        <dbReference type="ARBA" id="ARBA00004571"/>
    </source>
</evidence>
<dbReference type="InterPro" id="IPR057601">
    <property type="entry name" value="Oar-like_b-barrel"/>
</dbReference>
<dbReference type="OrthoDB" id="97893at2"/>
<dbReference type="SUPFAM" id="SSF56935">
    <property type="entry name" value="Porins"/>
    <property type="match status" value="1"/>
</dbReference>
<keyword evidence="5" id="KW-0472">Membrane</keyword>
<accession>A0A239LX12</accession>
<feature type="compositionally biased region" description="Polar residues" evidence="7">
    <location>
        <begin position="1149"/>
        <end position="1160"/>
    </location>
</feature>
<evidence type="ECO:0000259" key="8">
    <source>
        <dbReference type="Pfam" id="PF25183"/>
    </source>
</evidence>
<feature type="domain" description="TonB-dependent transporter Oar-like beta-barrel" evidence="8">
    <location>
        <begin position="250"/>
        <end position="1165"/>
    </location>
</feature>
<dbReference type="SUPFAM" id="SSF49452">
    <property type="entry name" value="Starch-binding domain-like"/>
    <property type="match status" value="1"/>
</dbReference>
<evidence type="ECO:0000313" key="9">
    <source>
        <dbReference type="EMBL" id="SNT34502.1"/>
    </source>
</evidence>
<dbReference type="Proteomes" id="UP000198356">
    <property type="component" value="Unassembled WGS sequence"/>
</dbReference>
<feature type="region of interest" description="Disordered" evidence="7">
    <location>
        <begin position="807"/>
        <end position="828"/>
    </location>
</feature>
<evidence type="ECO:0000256" key="2">
    <source>
        <dbReference type="ARBA" id="ARBA00022448"/>
    </source>
</evidence>
<dbReference type="PANTHER" id="PTHR30069:SF46">
    <property type="entry name" value="OAR PROTEIN"/>
    <property type="match status" value="1"/>
</dbReference>
<dbReference type="GO" id="GO:0004180">
    <property type="term" value="F:carboxypeptidase activity"/>
    <property type="evidence" value="ECO:0007669"/>
    <property type="project" value="UniProtKB-KW"/>
</dbReference>
<name>A0A239LX12_9BACT</name>